<evidence type="ECO:0000256" key="13">
    <source>
        <dbReference type="ARBA" id="ARBA00023034"/>
    </source>
</evidence>
<dbReference type="GO" id="GO:0034045">
    <property type="term" value="C:phagophore assembly site membrane"/>
    <property type="evidence" value="ECO:0007669"/>
    <property type="project" value="UniProtKB-SubCell"/>
</dbReference>
<comment type="similarity">
    <text evidence="5">Belongs to the ATG27 family.</text>
</comment>
<protein>
    <recommendedName>
        <fullName evidence="6">Autophagy-related protein 27</fullName>
    </recommendedName>
</protein>
<evidence type="ECO:0000256" key="10">
    <source>
        <dbReference type="ARBA" id="ARBA00022927"/>
    </source>
</evidence>
<keyword evidence="14" id="KW-0496">Mitochondrion</keyword>
<feature type="compositionally biased region" description="Polar residues" evidence="18">
    <location>
        <begin position="263"/>
        <end position="280"/>
    </location>
</feature>
<organism evidence="22 23">
    <name type="scientific">Leucocoprinus birnbaumii</name>
    <dbReference type="NCBI Taxonomy" id="56174"/>
    <lineage>
        <taxon>Eukaryota</taxon>
        <taxon>Fungi</taxon>
        <taxon>Dikarya</taxon>
        <taxon>Basidiomycota</taxon>
        <taxon>Agaricomycotina</taxon>
        <taxon>Agaricomycetes</taxon>
        <taxon>Agaricomycetidae</taxon>
        <taxon>Agaricales</taxon>
        <taxon>Agaricineae</taxon>
        <taxon>Agaricaceae</taxon>
        <taxon>Leucocoprinus</taxon>
    </lineage>
</organism>
<evidence type="ECO:0000256" key="9">
    <source>
        <dbReference type="ARBA" id="ARBA00022729"/>
    </source>
</evidence>
<sequence length="424" mass="45872">MRRVLTLLLGISGLVSAEDKPCTAHAADGKYYDLNQFKGRKDADLKTPGGHTLSINVCQGVTTEIWGLKEDIKASEIAGLVSLDHGVFAIGKVNTTLTVVDSRPRLTLSEGSACKAKPGGSSLDLKASTIVEFVCDSSIFGAGQPRLVGQLPPGDDEVGCAYFIEWPTPFACPTSEDGGVWGFFAMLAVALLTLLLTYTVLGTLYNRYVLQLRGYDQIPQFSIESMKYHASEAMDWIKDILAAYNLPGGSRGTLPYASRAPHSATNPVSHHTQASEELNINQNTTFVRPQAPNSRPPPRPDVNPVSHHAQMEAEIDQTRPSPLSLAPAPPPKQSLSQFTPRRVDLGSRGPTQEEREFIMGEEDAEEYEWDGEEMDDKSTPVTSTARPSHAESSSPSGEPSQLNRGTANIAAIRGRDTGEGKIRL</sequence>
<dbReference type="Gene3D" id="2.70.130.10">
    <property type="entry name" value="Mannose-6-phosphate receptor binding domain"/>
    <property type="match status" value="1"/>
</dbReference>
<evidence type="ECO:0000256" key="16">
    <source>
        <dbReference type="ARBA" id="ARBA00023157"/>
    </source>
</evidence>
<keyword evidence="7" id="KW-0813">Transport</keyword>
<evidence type="ECO:0000313" key="23">
    <source>
        <dbReference type="Proteomes" id="UP001213000"/>
    </source>
</evidence>
<comment type="subcellular location">
    <subcellularLocation>
        <location evidence="2">Cytoplasmic vesicle membrane</location>
        <topology evidence="2">Single-pass type I membrane protein</topology>
    </subcellularLocation>
    <subcellularLocation>
        <location evidence="4">Golgi apparatus membrane</location>
        <topology evidence="4">Single-pass type I membrane protein</topology>
    </subcellularLocation>
    <subcellularLocation>
        <location evidence="1">Mitochondrion membrane</location>
        <topology evidence="1">Single-pass membrane protein</topology>
    </subcellularLocation>
    <subcellularLocation>
        <location evidence="3">Preautophagosomal structure membrane</location>
        <topology evidence="3">Single-pass type I membrane protein</topology>
    </subcellularLocation>
</comment>
<keyword evidence="23" id="KW-1185">Reference proteome</keyword>
<dbReference type="Proteomes" id="UP001213000">
    <property type="component" value="Unassembled WGS sequence"/>
</dbReference>
<dbReference type="GO" id="GO:0007034">
    <property type="term" value="P:vacuolar transport"/>
    <property type="evidence" value="ECO:0007669"/>
    <property type="project" value="TreeGrafter"/>
</dbReference>
<feature type="compositionally biased region" description="Polar residues" evidence="18">
    <location>
        <begin position="379"/>
        <end position="406"/>
    </location>
</feature>
<feature type="region of interest" description="Disordered" evidence="18">
    <location>
        <begin position="313"/>
        <end position="424"/>
    </location>
</feature>
<keyword evidence="17" id="KW-0968">Cytoplasmic vesicle</keyword>
<gene>
    <name evidence="22" type="ORF">NP233_g3690</name>
</gene>
<evidence type="ECO:0000256" key="2">
    <source>
        <dbReference type="ARBA" id="ARBA00004358"/>
    </source>
</evidence>
<evidence type="ECO:0000313" key="22">
    <source>
        <dbReference type="EMBL" id="KAJ3571540.1"/>
    </source>
</evidence>
<dbReference type="InterPro" id="IPR018939">
    <property type="entry name" value="Autophagy-rel_prot_27"/>
</dbReference>
<evidence type="ECO:0000256" key="7">
    <source>
        <dbReference type="ARBA" id="ARBA00022448"/>
    </source>
</evidence>
<dbReference type="GO" id="GO:0006914">
    <property type="term" value="P:autophagy"/>
    <property type="evidence" value="ECO:0007669"/>
    <property type="project" value="UniProtKB-KW"/>
</dbReference>
<proteinExistence type="inferred from homology"/>
<feature type="compositionally biased region" description="Acidic residues" evidence="18">
    <location>
        <begin position="359"/>
        <end position="375"/>
    </location>
</feature>
<dbReference type="SUPFAM" id="SSF50911">
    <property type="entry name" value="Mannose 6-phosphate receptor domain"/>
    <property type="match status" value="1"/>
</dbReference>
<keyword evidence="8 19" id="KW-0812">Transmembrane</keyword>
<evidence type="ECO:0000256" key="17">
    <source>
        <dbReference type="ARBA" id="ARBA00023329"/>
    </source>
</evidence>
<evidence type="ECO:0000256" key="8">
    <source>
        <dbReference type="ARBA" id="ARBA00022692"/>
    </source>
</evidence>
<dbReference type="GO" id="GO:0000139">
    <property type="term" value="C:Golgi membrane"/>
    <property type="evidence" value="ECO:0007669"/>
    <property type="project" value="UniProtKB-SubCell"/>
</dbReference>
<evidence type="ECO:0000256" key="19">
    <source>
        <dbReference type="SAM" id="Phobius"/>
    </source>
</evidence>
<dbReference type="GO" id="GO:0010008">
    <property type="term" value="C:endosome membrane"/>
    <property type="evidence" value="ECO:0007669"/>
    <property type="project" value="UniProtKB-SubCell"/>
</dbReference>
<dbReference type="GO" id="GO:0015031">
    <property type="term" value="P:protein transport"/>
    <property type="evidence" value="ECO:0007669"/>
    <property type="project" value="UniProtKB-KW"/>
</dbReference>
<dbReference type="GO" id="GO:0005770">
    <property type="term" value="C:late endosome"/>
    <property type="evidence" value="ECO:0007669"/>
    <property type="project" value="TreeGrafter"/>
</dbReference>
<keyword evidence="12" id="KW-0072">Autophagy</keyword>
<evidence type="ECO:0000256" key="3">
    <source>
        <dbReference type="ARBA" id="ARBA00004472"/>
    </source>
</evidence>
<feature type="chain" id="PRO_5042216953" description="Autophagy-related protein 27" evidence="20">
    <location>
        <begin position="18"/>
        <end position="424"/>
    </location>
</feature>
<dbReference type="GO" id="GO:0031966">
    <property type="term" value="C:mitochondrial membrane"/>
    <property type="evidence" value="ECO:0007669"/>
    <property type="project" value="UniProtKB-SubCell"/>
</dbReference>
<evidence type="ECO:0000256" key="18">
    <source>
        <dbReference type="SAM" id="MobiDB-lite"/>
    </source>
</evidence>
<keyword evidence="13" id="KW-0333">Golgi apparatus</keyword>
<keyword evidence="16" id="KW-1015">Disulfide bond</keyword>
<dbReference type="PROSITE" id="PS51914">
    <property type="entry name" value="MRH"/>
    <property type="match status" value="1"/>
</dbReference>
<feature type="signal peptide" evidence="20">
    <location>
        <begin position="1"/>
        <end position="17"/>
    </location>
</feature>
<evidence type="ECO:0000256" key="5">
    <source>
        <dbReference type="ARBA" id="ARBA00005363"/>
    </source>
</evidence>
<dbReference type="AlphaFoldDB" id="A0AAD5VWR5"/>
<keyword evidence="11 19" id="KW-1133">Transmembrane helix</keyword>
<evidence type="ECO:0000256" key="15">
    <source>
        <dbReference type="ARBA" id="ARBA00023136"/>
    </source>
</evidence>
<evidence type="ECO:0000256" key="1">
    <source>
        <dbReference type="ARBA" id="ARBA00004304"/>
    </source>
</evidence>
<dbReference type="InterPro" id="IPR044865">
    <property type="entry name" value="MRH_dom"/>
</dbReference>
<feature type="compositionally biased region" description="Basic and acidic residues" evidence="18">
    <location>
        <begin position="413"/>
        <end position="424"/>
    </location>
</feature>
<feature type="domain" description="MRH" evidence="21">
    <location>
        <begin position="20"/>
        <end position="174"/>
    </location>
</feature>
<dbReference type="PANTHER" id="PTHR15071">
    <property type="entry name" value="MANNOSE-6-PHOSPHATE RECEPTOR FAMILY MEMBER"/>
    <property type="match status" value="1"/>
</dbReference>
<dbReference type="PANTHER" id="PTHR15071:SF0">
    <property type="entry name" value="MANNOSE 6-PHOSPHATE RECEPTOR-LIKE PROTEIN 1"/>
    <property type="match status" value="1"/>
</dbReference>
<keyword evidence="10" id="KW-0653">Protein transport</keyword>
<feature type="region of interest" description="Disordered" evidence="18">
    <location>
        <begin position="255"/>
        <end position="280"/>
    </location>
</feature>
<reference evidence="22" key="1">
    <citation type="submission" date="2022-07" db="EMBL/GenBank/DDBJ databases">
        <title>Genome Sequence of Leucocoprinus birnbaumii.</title>
        <authorList>
            <person name="Buettner E."/>
        </authorList>
    </citation>
    <scope>NUCLEOTIDE SEQUENCE</scope>
    <source>
        <strain evidence="22">VT141</strain>
    </source>
</reference>
<keyword evidence="15 19" id="KW-0472">Membrane</keyword>
<dbReference type="Pfam" id="PF09451">
    <property type="entry name" value="ATG27"/>
    <property type="match status" value="1"/>
</dbReference>
<dbReference type="InterPro" id="IPR009011">
    <property type="entry name" value="Man6P_isomerase_rcpt-bd_dom_sf"/>
</dbReference>
<dbReference type="EMBL" id="JANIEX010000180">
    <property type="protein sequence ID" value="KAJ3571540.1"/>
    <property type="molecule type" value="Genomic_DNA"/>
</dbReference>
<name>A0AAD5VWR5_9AGAR</name>
<evidence type="ECO:0000256" key="14">
    <source>
        <dbReference type="ARBA" id="ARBA00023128"/>
    </source>
</evidence>
<evidence type="ECO:0000256" key="4">
    <source>
        <dbReference type="ARBA" id="ARBA00004614"/>
    </source>
</evidence>
<comment type="caution">
    <text evidence="22">The sequence shown here is derived from an EMBL/GenBank/DDBJ whole genome shotgun (WGS) entry which is preliminary data.</text>
</comment>
<evidence type="ECO:0000256" key="20">
    <source>
        <dbReference type="SAM" id="SignalP"/>
    </source>
</evidence>
<feature type="transmembrane region" description="Helical" evidence="19">
    <location>
        <begin position="180"/>
        <end position="205"/>
    </location>
</feature>
<accession>A0AAD5VWR5</accession>
<evidence type="ECO:0000256" key="12">
    <source>
        <dbReference type="ARBA" id="ARBA00023006"/>
    </source>
</evidence>
<evidence type="ECO:0000259" key="21">
    <source>
        <dbReference type="PROSITE" id="PS51914"/>
    </source>
</evidence>
<evidence type="ECO:0000256" key="11">
    <source>
        <dbReference type="ARBA" id="ARBA00022989"/>
    </source>
</evidence>
<evidence type="ECO:0000256" key="6">
    <source>
        <dbReference type="ARBA" id="ARBA00013776"/>
    </source>
</evidence>
<keyword evidence="9 20" id="KW-0732">Signal</keyword>
<feature type="compositionally biased region" description="Basic and acidic residues" evidence="18">
    <location>
        <begin position="341"/>
        <end position="358"/>
    </location>
</feature>